<keyword evidence="2" id="KW-1185">Reference proteome</keyword>
<comment type="caution">
    <text evidence="1">The sequence shown here is derived from an EMBL/GenBank/DDBJ whole genome shotgun (WGS) entry which is preliminary data.</text>
</comment>
<dbReference type="Proteomes" id="UP001497680">
    <property type="component" value="Unassembled WGS sequence"/>
</dbReference>
<gene>
    <name evidence="1" type="ORF">F4821DRAFT_237145</name>
</gene>
<sequence length="157" mass="17523">MASSVSELRAAMEATLTAFLENHSVAVRTKDASVLSALLSPECTRHLHPAPYVTAYPFIKAVETNAEYEARMASELGVMEEAHLEILNIVVDPARRKASAHTEFRVKVAGREDPISSEFCWYLDFTEDGTKISRVVEFIDSATSALMIEEMMKEMHK</sequence>
<reference evidence="1 2" key="1">
    <citation type="journal article" date="2022" name="New Phytol.">
        <title>Ecological generalism drives hyperdiversity of secondary metabolite gene clusters in xylarialean endophytes.</title>
        <authorList>
            <person name="Franco M.E.E."/>
            <person name="Wisecaver J.H."/>
            <person name="Arnold A.E."/>
            <person name="Ju Y.M."/>
            <person name="Slot J.C."/>
            <person name="Ahrendt S."/>
            <person name="Moore L.P."/>
            <person name="Eastman K.E."/>
            <person name="Scott K."/>
            <person name="Konkel Z."/>
            <person name="Mondo S.J."/>
            <person name="Kuo A."/>
            <person name="Hayes R.D."/>
            <person name="Haridas S."/>
            <person name="Andreopoulos B."/>
            <person name="Riley R."/>
            <person name="LaButti K."/>
            <person name="Pangilinan J."/>
            <person name="Lipzen A."/>
            <person name="Amirebrahimi M."/>
            <person name="Yan J."/>
            <person name="Adam C."/>
            <person name="Keymanesh K."/>
            <person name="Ng V."/>
            <person name="Louie K."/>
            <person name="Northen T."/>
            <person name="Drula E."/>
            <person name="Henrissat B."/>
            <person name="Hsieh H.M."/>
            <person name="Youens-Clark K."/>
            <person name="Lutzoni F."/>
            <person name="Miadlikowska J."/>
            <person name="Eastwood D.C."/>
            <person name="Hamelin R.C."/>
            <person name="Grigoriev I.V."/>
            <person name="U'Ren J.M."/>
        </authorList>
    </citation>
    <scope>NUCLEOTIDE SEQUENCE [LARGE SCALE GENOMIC DNA]</scope>
    <source>
        <strain evidence="1 2">ER1909</strain>
    </source>
</reference>
<evidence type="ECO:0000313" key="2">
    <source>
        <dbReference type="Proteomes" id="UP001497680"/>
    </source>
</evidence>
<dbReference type="EMBL" id="MU394310">
    <property type="protein sequence ID" value="KAI6087148.1"/>
    <property type="molecule type" value="Genomic_DNA"/>
</dbReference>
<organism evidence="1 2">
    <name type="scientific">Hypoxylon rubiginosum</name>
    <dbReference type="NCBI Taxonomy" id="110542"/>
    <lineage>
        <taxon>Eukaryota</taxon>
        <taxon>Fungi</taxon>
        <taxon>Dikarya</taxon>
        <taxon>Ascomycota</taxon>
        <taxon>Pezizomycotina</taxon>
        <taxon>Sordariomycetes</taxon>
        <taxon>Xylariomycetidae</taxon>
        <taxon>Xylariales</taxon>
        <taxon>Hypoxylaceae</taxon>
        <taxon>Hypoxylon</taxon>
    </lineage>
</organism>
<evidence type="ECO:0000313" key="1">
    <source>
        <dbReference type="EMBL" id="KAI6087148.1"/>
    </source>
</evidence>
<accession>A0ACC0D333</accession>
<protein>
    <submittedName>
        <fullName evidence="1">Uncharacterized protein</fullName>
    </submittedName>
</protein>
<proteinExistence type="predicted"/>
<name>A0ACC0D333_9PEZI</name>